<dbReference type="InterPro" id="IPR029471">
    <property type="entry name" value="HNH_5"/>
</dbReference>
<dbReference type="RefSeq" id="WP_097382278.1">
    <property type="nucleotide sequence ID" value="NZ_CP023741.1"/>
</dbReference>
<dbReference type="InterPro" id="IPR003615">
    <property type="entry name" value="HNH_nuc"/>
</dbReference>
<dbReference type="Pfam" id="PF14279">
    <property type="entry name" value="HNH_5"/>
    <property type="match status" value="1"/>
</dbReference>
<dbReference type="EMBL" id="CP023741">
    <property type="protein sequence ID" value="ATI78682.1"/>
    <property type="molecule type" value="Genomic_DNA"/>
</dbReference>
<organism evidence="2 3">
    <name type="scientific">Sphingobium yanoikuyae</name>
    <name type="common">Sphingomonas yanoikuyae</name>
    <dbReference type="NCBI Taxonomy" id="13690"/>
    <lineage>
        <taxon>Bacteria</taxon>
        <taxon>Pseudomonadati</taxon>
        <taxon>Pseudomonadota</taxon>
        <taxon>Alphaproteobacteria</taxon>
        <taxon>Sphingomonadales</taxon>
        <taxon>Sphingomonadaceae</taxon>
        <taxon>Sphingobium</taxon>
    </lineage>
</organism>
<dbReference type="CDD" id="cd00085">
    <property type="entry name" value="HNHc"/>
    <property type="match status" value="1"/>
</dbReference>
<dbReference type="KEGG" id="sya:A6768_00865"/>
<evidence type="ECO:0000313" key="2">
    <source>
        <dbReference type="EMBL" id="ATI78682.1"/>
    </source>
</evidence>
<dbReference type="AlphaFoldDB" id="A0A291MUC9"/>
<dbReference type="GeneID" id="57775380"/>
<name>A0A291MUC9_SPHYA</name>
<gene>
    <name evidence="2" type="ORF">A6768_00865</name>
</gene>
<proteinExistence type="predicted"/>
<dbReference type="Proteomes" id="UP000219422">
    <property type="component" value="Chromosome"/>
</dbReference>
<feature type="domain" description="HNH endonuclease 5" evidence="1">
    <location>
        <begin position="22"/>
        <end position="63"/>
    </location>
</feature>
<sequence length="294" mass="32670">MKLKEFDLDKFEQRVVASPRICIYCGITLPPEELTDEHVIPYALGHNTLIFEKSSCKQCAEIIQPYEQAVLRQQLGDFRLKVDAPSRTKKRNRPTTVTLPFVEIDGEGRLIRDLGTRTFPLAEAPLVLNLWTLPEAGIIRGDLDGSDLGGRPWSFVDHTRADEINRQIAAETGAIHVAMKVGEVNRDHFLRFLAKTAHAYATADLGLDGFTPFLNDLILNRAHDLTKFVGGTLPLQRSATNADTVLMSIGTARDLVAVLFQFYPSLKSPAYAIIVGAMNEHTEARLVALAEQYS</sequence>
<evidence type="ECO:0000313" key="3">
    <source>
        <dbReference type="Proteomes" id="UP000219422"/>
    </source>
</evidence>
<accession>A0A291MUC9</accession>
<reference evidence="2 3" key="1">
    <citation type="submission" date="2017-10" db="EMBL/GenBank/DDBJ databases">
        <title>Sphingobium yanoikuyae S72.</title>
        <authorList>
            <person name="Sanchez E."/>
            <person name="Bustos P."/>
            <person name="Mendoza P."/>
            <person name="Guo X."/>
            <person name="Mendoza A."/>
        </authorList>
    </citation>
    <scope>NUCLEOTIDE SEQUENCE [LARGE SCALE GENOMIC DNA]</scope>
    <source>
        <strain evidence="2 3">S72</strain>
    </source>
</reference>
<protein>
    <recommendedName>
        <fullName evidence="1">HNH endonuclease 5 domain-containing protein</fullName>
    </recommendedName>
</protein>
<evidence type="ECO:0000259" key="1">
    <source>
        <dbReference type="Pfam" id="PF14279"/>
    </source>
</evidence>